<evidence type="ECO:0000259" key="3">
    <source>
        <dbReference type="Pfam" id="PF13359"/>
    </source>
</evidence>
<feature type="domain" description="DDE Tnp4" evidence="3">
    <location>
        <begin position="174"/>
        <end position="222"/>
    </location>
</feature>
<evidence type="ECO:0000313" key="5">
    <source>
        <dbReference type="RefSeq" id="XP_026288977.2"/>
    </source>
</evidence>
<dbReference type="Pfam" id="PF13359">
    <property type="entry name" value="DDE_Tnp_4"/>
    <property type="match status" value="1"/>
</dbReference>
<dbReference type="GeneID" id="113213965"/>
<gene>
    <name evidence="5" type="primary">LOC113213965</name>
</gene>
<evidence type="ECO:0000313" key="4">
    <source>
        <dbReference type="Proteomes" id="UP000504606"/>
    </source>
</evidence>
<name>A0A6J1T7W6_FRAOC</name>
<dbReference type="Proteomes" id="UP000504606">
    <property type="component" value="Unplaced"/>
</dbReference>
<keyword evidence="2" id="KW-0479">Metal-binding</keyword>
<dbReference type="AlphaFoldDB" id="A0A6J1T7W6"/>
<evidence type="ECO:0000256" key="1">
    <source>
        <dbReference type="ARBA" id="ARBA00001968"/>
    </source>
</evidence>
<evidence type="ECO:0000256" key="2">
    <source>
        <dbReference type="ARBA" id="ARBA00022723"/>
    </source>
</evidence>
<dbReference type="OrthoDB" id="2668416at2759"/>
<dbReference type="KEGG" id="foc:113213965"/>
<proteinExistence type="predicted"/>
<comment type="cofactor">
    <cofactor evidence="1">
        <name>a divalent metal cation</name>
        <dbReference type="ChEBI" id="CHEBI:60240"/>
    </cofactor>
</comment>
<dbReference type="InterPro" id="IPR027806">
    <property type="entry name" value="HARBI1_dom"/>
</dbReference>
<sequence length="227" mass="25883">MALNLEELLLLIDDEDAVFAAIHNYLNIVAAILDEQWREYAPWVNIGVNVADWQGMQGLAFQRHFRMSREVFDALQEAVESHLRETGKMRREQTDFDLCLMMSLWVVMNMDTFKNTALLFGTSPGVVLYHYKYIIEALRVMAPQFITWPSPEERVQIKQKFYDIGGYPGVVGCIDGMHTYITAPLDEAPAYVNRHHSHSVLTQAVVDDQLLIRDLYVGEPGSLCSVG</sequence>
<organism evidence="4 5">
    <name type="scientific">Frankliniella occidentalis</name>
    <name type="common">Western flower thrips</name>
    <name type="synonym">Euthrips occidentalis</name>
    <dbReference type="NCBI Taxonomy" id="133901"/>
    <lineage>
        <taxon>Eukaryota</taxon>
        <taxon>Metazoa</taxon>
        <taxon>Ecdysozoa</taxon>
        <taxon>Arthropoda</taxon>
        <taxon>Hexapoda</taxon>
        <taxon>Insecta</taxon>
        <taxon>Pterygota</taxon>
        <taxon>Neoptera</taxon>
        <taxon>Paraneoptera</taxon>
        <taxon>Thysanoptera</taxon>
        <taxon>Terebrantia</taxon>
        <taxon>Thripoidea</taxon>
        <taxon>Thripidae</taxon>
        <taxon>Frankliniella</taxon>
    </lineage>
</organism>
<dbReference type="RefSeq" id="XP_026288977.2">
    <property type="nucleotide sequence ID" value="XM_026433192.2"/>
</dbReference>
<dbReference type="GO" id="GO:0046872">
    <property type="term" value="F:metal ion binding"/>
    <property type="evidence" value="ECO:0007669"/>
    <property type="project" value="UniProtKB-KW"/>
</dbReference>
<accession>A0A6J1T7W6</accession>
<protein>
    <submittedName>
        <fullName evidence="5">Nuclease HARBI1</fullName>
    </submittedName>
</protein>
<keyword evidence="4" id="KW-1185">Reference proteome</keyword>
<reference evidence="5" key="1">
    <citation type="submission" date="2025-08" db="UniProtKB">
        <authorList>
            <consortium name="RefSeq"/>
        </authorList>
    </citation>
    <scope>IDENTIFICATION</scope>
    <source>
        <tissue evidence="5">Whole organism</tissue>
    </source>
</reference>